<gene>
    <name evidence="1" type="ORF">FFL01_00150</name>
</gene>
<dbReference type="AlphaFoldDB" id="A0A4Y4AQF2"/>
<reference evidence="1 2" key="1">
    <citation type="submission" date="2019-06" db="EMBL/GenBank/DDBJ databases">
        <title>Whole genome shotgun sequence of Flavobacterium flevense NBRC 14960.</title>
        <authorList>
            <person name="Hosoyama A."/>
            <person name="Uohara A."/>
            <person name="Ohji S."/>
            <person name="Ichikawa N."/>
        </authorList>
    </citation>
    <scope>NUCLEOTIDE SEQUENCE [LARGE SCALE GENOMIC DNA]</scope>
    <source>
        <strain evidence="1 2">NBRC 14960</strain>
    </source>
</reference>
<sequence>MIGQSISLIEGKEFRGVIFPSSYKNTSYNWLEDKNRFTPTKEEILLFEKKLHDKVKLINKRRLNQKGKCPVIHNNLQKYIRQYLGFIDESGKKYLIINFLWSSSSLHEKPNKEYYNELGDWKKNWQVWFDGCSHFWNVKYYLESETLFDLQVNGSA</sequence>
<organism evidence="1 2">
    <name type="scientific">Flavobacterium flevense</name>
    <dbReference type="NCBI Taxonomy" id="983"/>
    <lineage>
        <taxon>Bacteria</taxon>
        <taxon>Pseudomonadati</taxon>
        <taxon>Bacteroidota</taxon>
        <taxon>Flavobacteriia</taxon>
        <taxon>Flavobacteriales</taxon>
        <taxon>Flavobacteriaceae</taxon>
        <taxon>Flavobacterium</taxon>
    </lineage>
</organism>
<dbReference type="Proteomes" id="UP000316775">
    <property type="component" value="Unassembled WGS sequence"/>
</dbReference>
<proteinExistence type="predicted"/>
<keyword evidence="2" id="KW-1185">Reference proteome</keyword>
<name>A0A4Y4AQF2_9FLAO</name>
<comment type="caution">
    <text evidence="1">The sequence shown here is derived from an EMBL/GenBank/DDBJ whole genome shotgun (WGS) entry which is preliminary data.</text>
</comment>
<dbReference type="RefSeq" id="WP_073243284.1">
    <property type="nucleotide sequence ID" value="NZ_BJNP01000001.1"/>
</dbReference>
<dbReference type="EMBL" id="BJNP01000001">
    <property type="protein sequence ID" value="GEC70476.1"/>
    <property type="molecule type" value="Genomic_DNA"/>
</dbReference>
<accession>A0A4Y4AQF2</accession>
<protein>
    <submittedName>
        <fullName evidence="1">Uncharacterized protein</fullName>
    </submittedName>
</protein>
<dbReference type="OrthoDB" id="4301792at2"/>
<dbReference type="STRING" id="983.SAMN05443543_103115"/>
<evidence type="ECO:0000313" key="1">
    <source>
        <dbReference type="EMBL" id="GEC70476.1"/>
    </source>
</evidence>
<evidence type="ECO:0000313" key="2">
    <source>
        <dbReference type="Proteomes" id="UP000316775"/>
    </source>
</evidence>